<dbReference type="AlphaFoldDB" id="U7D8M9"/>
<name>U7D8M9_9BACT</name>
<proteinExistence type="predicted"/>
<protein>
    <submittedName>
        <fullName evidence="1">Uncharacterized protein</fullName>
    </submittedName>
</protein>
<dbReference type="STRING" id="1313304.CALK_1139"/>
<dbReference type="eggNOG" id="ENOG5033UBJ">
    <property type="taxonomic scope" value="Bacteria"/>
</dbReference>
<accession>U7D8M9</accession>
<evidence type="ECO:0000313" key="1">
    <source>
        <dbReference type="EMBL" id="ERP31921.1"/>
    </source>
</evidence>
<keyword evidence="2" id="KW-1185">Reference proteome</keyword>
<dbReference type="RefSeq" id="WP_022636622.1">
    <property type="nucleotide sequence ID" value="NZ_ASJR01000008.1"/>
</dbReference>
<sequence length="409" mass="46129">MKKNAIISIVCVLGLYISLSASNLPLSKQASFVENYSSSEVTVQATGMGRRDRHALVDLRKAAVHFVLYGGTDPLLSSPEAQLKFQEIEESFFEDSNVASYITWEADRVISSADTRLPDGGRGVSITKNVRVHRQQLYEYLVSQDIILSRQDLVEQIGLPMIMVLPEVPQGQTPLEVFDKNPLARQAAGAIESHLTAQRYDVVVPRAQEQLSDLATVQGALQGSDEDISYQLALSLGADVYIVFSGEVENDRATVVLRAYETTTARLLGTETGYSERRPGASQQALTEEAVNSALSNVLSRVQNYWRDDIERGLQYKIIFQFQDGFDEYDKEDVQFAIMDAMEDMFTRFNENIVADNTMDYLVWATKDEYSRASSIYRDFRNTLRDYARVTRITLNRKFIVMGIEPLQF</sequence>
<reference evidence="1 2" key="1">
    <citation type="journal article" date="2013" name="Environ. Microbiol.">
        <title>Genome analysis of Chitinivibrio alkaliphilus gen. nov., sp. nov., a novel extremely haloalkaliphilic anaerobic chitinolytic bacterium from the candidate phylum Termite Group 3.</title>
        <authorList>
            <person name="Sorokin D.Y."/>
            <person name="Gumerov V.M."/>
            <person name="Rakitin A.L."/>
            <person name="Beletsky A.V."/>
            <person name="Damste J.S."/>
            <person name="Muyzer G."/>
            <person name="Mardanov A.V."/>
            <person name="Ravin N.V."/>
        </authorList>
    </citation>
    <scope>NUCLEOTIDE SEQUENCE [LARGE SCALE GENOMIC DNA]</scope>
    <source>
        <strain evidence="1 2">ACht1</strain>
    </source>
</reference>
<dbReference type="InterPro" id="IPR046173">
    <property type="entry name" value="DUF6175"/>
</dbReference>
<dbReference type="Proteomes" id="UP000017148">
    <property type="component" value="Unassembled WGS sequence"/>
</dbReference>
<comment type="caution">
    <text evidence="1">The sequence shown here is derived from an EMBL/GenBank/DDBJ whole genome shotgun (WGS) entry which is preliminary data.</text>
</comment>
<dbReference type="EMBL" id="ASJR01000008">
    <property type="protein sequence ID" value="ERP31921.1"/>
    <property type="molecule type" value="Genomic_DNA"/>
</dbReference>
<dbReference type="Pfam" id="PF19672">
    <property type="entry name" value="DUF6175"/>
    <property type="match status" value="1"/>
</dbReference>
<evidence type="ECO:0000313" key="2">
    <source>
        <dbReference type="Proteomes" id="UP000017148"/>
    </source>
</evidence>
<organism evidence="1 2">
    <name type="scientific">Chitinivibrio alkaliphilus ACht1</name>
    <dbReference type="NCBI Taxonomy" id="1313304"/>
    <lineage>
        <taxon>Bacteria</taxon>
        <taxon>Pseudomonadati</taxon>
        <taxon>Fibrobacterota</taxon>
        <taxon>Chitinivibrionia</taxon>
        <taxon>Chitinivibrionales</taxon>
        <taxon>Chitinivibrionaceae</taxon>
        <taxon>Chitinivibrio</taxon>
    </lineage>
</organism>
<gene>
    <name evidence="1" type="ORF">CALK_1139</name>
</gene>
<dbReference type="OrthoDB" id="6114825at2"/>